<reference evidence="13 14" key="1">
    <citation type="submission" date="2014-04" db="EMBL/GenBank/DDBJ databases">
        <authorList>
            <consortium name="DOE Joint Genome Institute"/>
            <person name="Kuo A."/>
            <person name="Zuccaro A."/>
            <person name="Kohler A."/>
            <person name="Nagy L.G."/>
            <person name="Floudas D."/>
            <person name="Copeland A."/>
            <person name="Barry K.W."/>
            <person name="Cichocki N."/>
            <person name="Veneault-Fourrey C."/>
            <person name="LaButti K."/>
            <person name="Lindquist E.A."/>
            <person name="Lipzen A."/>
            <person name="Lundell T."/>
            <person name="Morin E."/>
            <person name="Murat C."/>
            <person name="Sun H."/>
            <person name="Tunlid A."/>
            <person name="Henrissat B."/>
            <person name="Grigoriev I.V."/>
            <person name="Hibbett D.S."/>
            <person name="Martin F."/>
            <person name="Nordberg H.P."/>
            <person name="Cantor M.N."/>
            <person name="Hua S.X."/>
        </authorList>
    </citation>
    <scope>NUCLEOTIDE SEQUENCE [LARGE SCALE GENOMIC DNA]</scope>
    <source>
        <strain evidence="13 14">MAFF 305830</strain>
    </source>
</reference>
<evidence type="ECO:0000313" key="14">
    <source>
        <dbReference type="Proteomes" id="UP000054097"/>
    </source>
</evidence>
<evidence type="ECO:0000259" key="11">
    <source>
        <dbReference type="Pfam" id="PF04457"/>
    </source>
</evidence>
<dbReference type="Gene3D" id="3.90.1140.10">
    <property type="entry name" value="Cyclic phosphodiesterase"/>
    <property type="match status" value="1"/>
</dbReference>
<keyword evidence="14" id="KW-1185">Reference proteome</keyword>
<evidence type="ECO:0000259" key="10">
    <source>
        <dbReference type="Pfam" id="PF03372"/>
    </source>
</evidence>
<dbReference type="OrthoDB" id="10263155at2759"/>
<dbReference type="SUPFAM" id="SSF56219">
    <property type="entry name" value="DNase I-like"/>
    <property type="match status" value="1"/>
</dbReference>
<feature type="domain" description="Endonuclease/exonuclease/phosphatase" evidence="10">
    <location>
        <begin position="231"/>
        <end position="462"/>
    </location>
</feature>
<proteinExistence type="inferred from homology"/>
<dbReference type="InterPro" id="IPR011068">
    <property type="entry name" value="NuclTrfase_I-like_C"/>
</dbReference>
<feature type="region of interest" description="Disordered" evidence="9">
    <location>
        <begin position="995"/>
        <end position="1038"/>
    </location>
</feature>
<feature type="compositionally biased region" description="Acidic residues" evidence="9">
    <location>
        <begin position="1002"/>
        <end position="1014"/>
    </location>
</feature>
<keyword evidence="7" id="KW-0067">ATP-binding</keyword>
<dbReference type="Pfam" id="PF13563">
    <property type="entry name" value="2_5_RNA_ligase2"/>
    <property type="match status" value="1"/>
</dbReference>
<dbReference type="SUPFAM" id="SSF55144">
    <property type="entry name" value="LigT-like"/>
    <property type="match status" value="1"/>
</dbReference>
<keyword evidence="6" id="KW-0547">Nucleotide-binding</keyword>
<evidence type="ECO:0000259" key="12">
    <source>
        <dbReference type="Pfam" id="PF04928"/>
    </source>
</evidence>
<dbReference type="Gene3D" id="3.30.460.10">
    <property type="entry name" value="Beta Polymerase, domain 2"/>
    <property type="match status" value="1"/>
</dbReference>
<dbReference type="InterPro" id="IPR005135">
    <property type="entry name" value="Endo/exonuclease/phosphatase"/>
</dbReference>
<dbReference type="GO" id="GO:0031123">
    <property type="term" value="P:RNA 3'-end processing"/>
    <property type="evidence" value="ECO:0007669"/>
    <property type="project" value="InterPro"/>
</dbReference>
<dbReference type="Pfam" id="PF04457">
    <property type="entry name" value="MJ1316"/>
    <property type="match status" value="1"/>
</dbReference>
<evidence type="ECO:0000256" key="6">
    <source>
        <dbReference type="ARBA" id="ARBA00022741"/>
    </source>
</evidence>
<dbReference type="EC" id="2.7.7.19" evidence="3"/>
<dbReference type="PANTHER" id="PTHR10682:SF23">
    <property type="entry name" value="POLYNUCLEOTIDE ADENYLYLTRANSFERASE"/>
    <property type="match status" value="1"/>
</dbReference>
<dbReference type="GO" id="GO:0003723">
    <property type="term" value="F:RNA binding"/>
    <property type="evidence" value="ECO:0007669"/>
    <property type="project" value="InterPro"/>
</dbReference>
<evidence type="ECO:0000313" key="13">
    <source>
        <dbReference type="EMBL" id="KIM27524.1"/>
    </source>
</evidence>
<dbReference type="InterPro" id="IPR009097">
    <property type="entry name" value="Cyclic_Pdiesterase"/>
</dbReference>
<dbReference type="PANTHER" id="PTHR10682">
    <property type="entry name" value="POLY A POLYMERASE"/>
    <property type="match status" value="1"/>
</dbReference>
<dbReference type="InterPro" id="IPR007012">
    <property type="entry name" value="PolA_pol_cen_dom"/>
</dbReference>
<dbReference type="InterPro" id="IPR036691">
    <property type="entry name" value="Endo/exonu/phosph_ase_sf"/>
</dbReference>
<evidence type="ECO:0000256" key="2">
    <source>
        <dbReference type="ARBA" id="ARBA00010912"/>
    </source>
</evidence>
<reference evidence="14" key="2">
    <citation type="submission" date="2015-01" db="EMBL/GenBank/DDBJ databases">
        <title>Evolutionary Origins and Diversification of the Mycorrhizal Mutualists.</title>
        <authorList>
            <consortium name="DOE Joint Genome Institute"/>
            <consortium name="Mycorrhizal Genomics Consortium"/>
            <person name="Kohler A."/>
            <person name="Kuo A."/>
            <person name="Nagy L.G."/>
            <person name="Floudas D."/>
            <person name="Copeland A."/>
            <person name="Barry K.W."/>
            <person name="Cichocki N."/>
            <person name="Veneault-Fourrey C."/>
            <person name="LaButti K."/>
            <person name="Lindquist E.A."/>
            <person name="Lipzen A."/>
            <person name="Lundell T."/>
            <person name="Morin E."/>
            <person name="Murat C."/>
            <person name="Riley R."/>
            <person name="Ohm R."/>
            <person name="Sun H."/>
            <person name="Tunlid A."/>
            <person name="Henrissat B."/>
            <person name="Grigoriev I.V."/>
            <person name="Hibbett D.S."/>
            <person name="Martin F."/>
        </authorList>
    </citation>
    <scope>NUCLEOTIDE SEQUENCE [LARGE SCALE GENOMIC DNA]</scope>
    <source>
        <strain evidence="14">MAFF 305830</strain>
    </source>
</reference>
<dbReference type="STRING" id="933852.A0A0C3B5Q8"/>
<dbReference type="Proteomes" id="UP000054097">
    <property type="component" value="Unassembled WGS sequence"/>
</dbReference>
<gene>
    <name evidence="13" type="ORF">M408DRAFT_329970</name>
</gene>
<dbReference type="Pfam" id="PF03372">
    <property type="entry name" value="Exo_endo_phos"/>
    <property type="match status" value="1"/>
</dbReference>
<comment type="similarity">
    <text evidence="2">Belongs to the poly(A) polymerase family.</text>
</comment>
<feature type="domain" description="MJ1316 RNA cyclic group end recognition" evidence="11">
    <location>
        <begin position="1063"/>
        <end position="1135"/>
    </location>
</feature>
<protein>
    <recommendedName>
        <fullName evidence="3">polynucleotide adenylyltransferase</fullName>
        <ecNumber evidence="3">2.7.7.19</ecNumber>
    </recommendedName>
</protein>
<dbReference type="SUPFAM" id="SSF81301">
    <property type="entry name" value="Nucleotidyltransferase"/>
    <property type="match status" value="1"/>
</dbReference>
<dbReference type="Gene3D" id="1.10.1410.10">
    <property type="match status" value="1"/>
</dbReference>
<organism evidence="13 14">
    <name type="scientific">Serendipita vermifera MAFF 305830</name>
    <dbReference type="NCBI Taxonomy" id="933852"/>
    <lineage>
        <taxon>Eukaryota</taxon>
        <taxon>Fungi</taxon>
        <taxon>Dikarya</taxon>
        <taxon>Basidiomycota</taxon>
        <taxon>Agaricomycotina</taxon>
        <taxon>Agaricomycetes</taxon>
        <taxon>Sebacinales</taxon>
        <taxon>Serendipitaceae</taxon>
        <taxon>Serendipita</taxon>
    </lineage>
</organism>
<dbReference type="EMBL" id="KN824298">
    <property type="protein sequence ID" value="KIM27524.1"/>
    <property type="molecule type" value="Genomic_DNA"/>
</dbReference>
<keyword evidence="8" id="KW-0539">Nucleus</keyword>
<sequence>MASTINTPPPPITGYNPVLVLLPPREYARRTDAFRRVHDKSGLRWTAHMTLMFVETQLLNEKMSALREALRNIQPFKLRLNKVDSFPMSGYDTVHLTTDHAEDQEDIQRLWNALATTTGYQGRSFTPHLTLGQAPNRNALEALQLLHVKAQHILANVKDLEWTVGSVVLLNRDEENRGIMKYQDEIFLGDNTTSSYLMPPLFPTISLRSGGWSWEDTVSSATNPPSTLSIATYNLLHDADFPFSERADRVIKEIVDADADILCLQEVSDEALSVIMESSHIRNIYAFSSRDSLVTLENERNLMILSRHSFSWLPLDTGSKHKPACIATFNFEGTSASNLVVACVHLTAGRGASPLEQKTRELAKIVEYLASSHKKDDSVIVGDLNWPNEVNTTPADGSFEDLGASRGQDPTYEPLRNALAAKTARESTTGQRYDRVYLKRNGGWAVQDFGTFAVGVEPASDHWGLKASLQRKRSSIGSTAVQDQPTAPTTSVHLPTTSIKAADLDTVLQTEGWLPSSAHERKMELALELLRNVLCPMPVAPVLDPEGLPAKKSPRVIIRLEAVGSYGLGVHCSTSDIDCLAIGNISPKTFWMLARSKIRAHLLRARADGVDQVIQLKRFVKDATVQMMELDVSGIKVDLQYCAAAGLAEHWEELARLQPDSPYFSLPHSSLVTLNAYRDLLTLRKVIPSLDQFRIAHRSLKLLLVRRGLWGARFGYLGGFHLTLLLTRIALSLPKAAKAPHLIEAFLRTYAEWDWHKDVVYPIPPEANSNMTYKRVLSKEPMVVLSIQRPLCNLTFHASVNSVQALSRGLRYAQAAVDSAQPWSNICGLQEEGEEGEKPIALGEFTTSHRSFIKMEVHYWGGNDMKGRALIGWLESRIVNLLVQLHQNVPELVVRFWPERLVDRTNIDPEARDPNGFYLFGLSASKASDSYHQQNDRPTRNASDLHSALASCLRTFEHGLRTNERFYDDRDTFISLSHLKQSQIPSDILMDPFKWSDNGFDAPEEDEEEEDSEPSADRPAVDGEIINNNDSWDDFRASSSSQRKRAAAAAKAQSTSYIPAGKLRTSSDVYNRLMWDSTGNVPKDGYVIGYEDRFKGIKEMPLTSWKREVEDESFIPFHRVAYFKRLVDGVTLWDKRTKVDLVFGSGASGPKHP</sequence>
<comment type="subcellular location">
    <subcellularLocation>
        <location evidence="1">Nucleus</location>
    </subcellularLocation>
</comment>
<feature type="domain" description="Poly(A) polymerase central" evidence="12">
    <location>
        <begin position="692"/>
        <end position="813"/>
    </location>
</feature>
<dbReference type="InterPro" id="IPR040459">
    <property type="entry name" value="MJ1316"/>
</dbReference>
<dbReference type="GO" id="GO:1990817">
    <property type="term" value="F:poly(A) RNA polymerase activity"/>
    <property type="evidence" value="ECO:0007669"/>
    <property type="project" value="UniProtKB-EC"/>
</dbReference>
<accession>A0A0C3B5Q8</accession>
<evidence type="ECO:0000256" key="8">
    <source>
        <dbReference type="ARBA" id="ARBA00023242"/>
    </source>
</evidence>
<evidence type="ECO:0000256" key="4">
    <source>
        <dbReference type="ARBA" id="ARBA00022664"/>
    </source>
</evidence>
<dbReference type="GO" id="GO:0005524">
    <property type="term" value="F:ATP binding"/>
    <property type="evidence" value="ECO:0007669"/>
    <property type="project" value="UniProtKB-KW"/>
</dbReference>
<dbReference type="Gene3D" id="3.60.10.10">
    <property type="entry name" value="Endonuclease/exonuclease/phosphatase"/>
    <property type="match status" value="1"/>
</dbReference>
<evidence type="ECO:0000256" key="9">
    <source>
        <dbReference type="SAM" id="MobiDB-lite"/>
    </source>
</evidence>
<evidence type="ECO:0000256" key="3">
    <source>
        <dbReference type="ARBA" id="ARBA00012388"/>
    </source>
</evidence>
<keyword evidence="5" id="KW-0808">Transferase</keyword>
<dbReference type="GO" id="GO:0006397">
    <property type="term" value="P:mRNA processing"/>
    <property type="evidence" value="ECO:0007669"/>
    <property type="project" value="UniProtKB-KW"/>
</dbReference>
<dbReference type="SUPFAM" id="SSF81631">
    <property type="entry name" value="PAP/OAS1 substrate-binding domain"/>
    <property type="match status" value="1"/>
</dbReference>
<dbReference type="GO" id="GO:0005634">
    <property type="term" value="C:nucleus"/>
    <property type="evidence" value="ECO:0007669"/>
    <property type="project" value="UniProtKB-SubCell"/>
</dbReference>
<dbReference type="InterPro" id="IPR043519">
    <property type="entry name" value="NT_sf"/>
</dbReference>
<keyword evidence="4" id="KW-0507">mRNA processing</keyword>
<evidence type="ECO:0000256" key="5">
    <source>
        <dbReference type="ARBA" id="ARBA00022679"/>
    </source>
</evidence>
<dbReference type="SUPFAM" id="SSF55003">
    <property type="entry name" value="PAP/Archaeal CCA-adding enzyme, C-terminal domain"/>
    <property type="match status" value="1"/>
</dbReference>
<evidence type="ECO:0000256" key="1">
    <source>
        <dbReference type="ARBA" id="ARBA00004123"/>
    </source>
</evidence>
<dbReference type="Pfam" id="PF04928">
    <property type="entry name" value="PAP_central"/>
    <property type="match status" value="1"/>
</dbReference>
<name>A0A0C3B5Q8_SERVB</name>
<evidence type="ECO:0000256" key="7">
    <source>
        <dbReference type="ARBA" id="ARBA00022840"/>
    </source>
</evidence>
<dbReference type="HOGENOM" id="CLU_004292_0_0_1"/>
<dbReference type="AlphaFoldDB" id="A0A0C3B5Q8"/>